<evidence type="ECO:0000313" key="1">
    <source>
        <dbReference type="EMBL" id="KAJ8885078.1"/>
    </source>
</evidence>
<reference evidence="1 2" key="1">
    <citation type="submission" date="2023-02" db="EMBL/GenBank/DDBJ databases">
        <title>LHISI_Scaffold_Assembly.</title>
        <authorList>
            <person name="Stuart O.P."/>
            <person name="Cleave R."/>
            <person name="Magrath M.J.L."/>
            <person name="Mikheyev A.S."/>
        </authorList>
    </citation>
    <scope>NUCLEOTIDE SEQUENCE [LARGE SCALE GENOMIC DNA]</scope>
    <source>
        <strain evidence="1">Daus_M_001</strain>
        <tissue evidence="1">Leg muscle</tissue>
    </source>
</reference>
<proteinExistence type="predicted"/>
<dbReference type="EMBL" id="JARBHB010000004">
    <property type="protein sequence ID" value="KAJ8885078.1"/>
    <property type="molecule type" value="Genomic_DNA"/>
</dbReference>
<organism evidence="1 2">
    <name type="scientific">Dryococelus australis</name>
    <dbReference type="NCBI Taxonomy" id="614101"/>
    <lineage>
        <taxon>Eukaryota</taxon>
        <taxon>Metazoa</taxon>
        <taxon>Ecdysozoa</taxon>
        <taxon>Arthropoda</taxon>
        <taxon>Hexapoda</taxon>
        <taxon>Insecta</taxon>
        <taxon>Pterygota</taxon>
        <taxon>Neoptera</taxon>
        <taxon>Polyneoptera</taxon>
        <taxon>Phasmatodea</taxon>
        <taxon>Verophasmatodea</taxon>
        <taxon>Anareolatae</taxon>
        <taxon>Phasmatidae</taxon>
        <taxon>Eurycanthinae</taxon>
        <taxon>Dryococelus</taxon>
    </lineage>
</organism>
<gene>
    <name evidence="1" type="ORF">PR048_011274</name>
</gene>
<comment type="caution">
    <text evidence="1">The sequence shown here is derived from an EMBL/GenBank/DDBJ whole genome shotgun (WGS) entry which is preliminary data.</text>
</comment>
<sequence>MSPLGGDPCHPVSNHDFMVIELGDFHISDDRNKTVQELTGISRHVNEIGRVCELQLNPEKKISSDIMGDKMCCANGKLRDDESVVETDVIQSGDVRTQVNYTTLATLEVGNSGLQECNGEVDSSIRFPFPQLIFTAPTNGLQDINRIKNYIVGHIDCLHQRKEYGKIAILVT</sequence>
<accession>A0ABQ9HL51</accession>
<dbReference type="Proteomes" id="UP001159363">
    <property type="component" value="Chromosome X"/>
</dbReference>
<evidence type="ECO:0000313" key="2">
    <source>
        <dbReference type="Proteomes" id="UP001159363"/>
    </source>
</evidence>
<protein>
    <submittedName>
        <fullName evidence="1">Uncharacterized protein</fullName>
    </submittedName>
</protein>
<keyword evidence="2" id="KW-1185">Reference proteome</keyword>
<name>A0ABQ9HL51_9NEOP</name>